<name>A0A1I3QGN0_9RHOB</name>
<accession>A0A1I3QGN0</accession>
<sequence>MNDRDYLSGWWVMPALVFEAAVVAVAMVGCAVEPAKAQATTVCGAYADMAASLRQHGEAPVFRGLDVRGFVAEAWASPAGGWTWISVGADGRACLVAAGEAAEVIALQPEERQG</sequence>
<keyword evidence="1" id="KW-0472">Membrane</keyword>
<evidence type="ECO:0000256" key="1">
    <source>
        <dbReference type="SAM" id="Phobius"/>
    </source>
</evidence>
<dbReference type="STRING" id="1114924.SAMN05216258_1407"/>
<gene>
    <name evidence="2" type="ORF">SAMN05216258_1407</name>
</gene>
<protein>
    <recommendedName>
        <fullName evidence="4">Lipoprotein</fullName>
    </recommendedName>
</protein>
<keyword evidence="1" id="KW-0812">Transmembrane</keyword>
<evidence type="ECO:0008006" key="4">
    <source>
        <dbReference type="Google" id="ProtNLM"/>
    </source>
</evidence>
<dbReference type="PROSITE" id="PS51257">
    <property type="entry name" value="PROKAR_LIPOPROTEIN"/>
    <property type="match status" value="1"/>
</dbReference>
<dbReference type="AlphaFoldDB" id="A0A1I3QGN0"/>
<reference evidence="2 3" key="1">
    <citation type="submission" date="2016-10" db="EMBL/GenBank/DDBJ databases">
        <authorList>
            <person name="de Groot N.N."/>
        </authorList>
    </citation>
    <scope>NUCLEOTIDE SEQUENCE [LARGE SCALE GENOMIC DNA]</scope>
    <source>
        <strain evidence="2 3">CGMCC 1.11030</strain>
    </source>
</reference>
<dbReference type="RefSeq" id="WP_092866483.1">
    <property type="nucleotide sequence ID" value="NZ_FOQH01000040.1"/>
</dbReference>
<feature type="transmembrane region" description="Helical" evidence="1">
    <location>
        <begin position="12"/>
        <end position="32"/>
    </location>
</feature>
<keyword evidence="1" id="KW-1133">Transmembrane helix</keyword>
<organism evidence="2 3">
    <name type="scientific">Albimonas pacifica</name>
    <dbReference type="NCBI Taxonomy" id="1114924"/>
    <lineage>
        <taxon>Bacteria</taxon>
        <taxon>Pseudomonadati</taxon>
        <taxon>Pseudomonadota</taxon>
        <taxon>Alphaproteobacteria</taxon>
        <taxon>Rhodobacterales</taxon>
        <taxon>Paracoccaceae</taxon>
        <taxon>Albimonas</taxon>
    </lineage>
</organism>
<evidence type="ECO:0000313" key="2">
    <source>
        <dbReference type="EMBL" id="SFJ32905.1"/>
    </source>
</evidence>
<evidence type="ECO:0000313" key="3">
    <source>
        <dbReference type="Proteomes" id="UP000199377"/>
    </source>
</evidence>
<dbReference type="EMBL" id="FOQH01000040">
    <property type="protein sequence ID" value="SFJ32905.1"/>
    <property type="molecule type" value="Genomic_DNA"/>
</dbReference>
<keyword evidence="3" id="KW-1185">Reference proteome</keyword>
<proteinExistence type="predicted"/>
<dbReference type="Proteomes" id="UP000199377">
    <property type="component" value="Unassembled WGS sequence"/>
</dbReference>